<accession>A0A259TXN9</accession>
<evidence type="ECO:0000313" key="2">
    <source>
        <dbReference type="Proteomes" id="UP000216446"/>
    </source>
</evidence>
<comment type="caution">
    <text evidence="1">The sequence shown here is derived from an EMBL/GenBank/DDBJ whole genome shotgun (WGS) entry which is preliminary data.</text>
</comment>
<dbReference type="InParanoid" id="A0A259TXN9"/>
<sequence>MAVDVTTAFIDEDGVSRRYRLPEIEADFGFPPLAYALLEGSELTVTAVIGSEGRVSSAEFEWGPPVRGVDTTAVSLREAKTETEHAFLAALRLNPLVKEDGGATYPYRPRTIVLAVRGRRHPQLVTH</sequence>
<dbReference type="Proteomes" id="UP000216446">
    <property type="component" value="Unassembled WGS sequence"/>
</dbReference>
<proteinExistence type="predicted"/>
<gene>
    <name evidence="1" type="ORF">BSZ36_05445</name>
</gene>
<evidence type="ECO:0000313" key="1">
    <source>
        <dbReference type="EMBL" id="OZC02471.1"/>
    </source>
</evidence>
<dbReference type="AlphaFoldDB" id="A0A259TXN9"/>
<organism evidence="1 2">
    <name type="scientific">Rubricoccus marinus</name>
    <dbReference type="NCBI Taxonomy" id="716817"/>
    <lineage>
        <taxon>Bacteria</taxon>
        <taxon>Pseudomonadati</taxon>
        <taxon>Rhodothermota</taxon>
        <taxon>Rhodothermia</taxon>
        <taxon>Rhodothermales</taxon>
        <taxon>Rubricoccaceae</taxon>
        <taxon>Rubricoccus</taxon>
    </lineage>
</organism>
<reference evidence="1 2" key="1">
    <citation type="submission" date="2016-11" db="EMBL/GenBank/DDBJ databases">
        <title>Study of marine rhodopsin-containing bacteria.</title>
        <authorList>
            <person name="Yoshizawa S."/>
            <person name="Kumagai Y."/>
            <person name="Kogure K."/>
        </authorList>
    </citation>
    <scope>NUCLEOTIDE SEQUENCE [LARGE SCALE GENOMIC DNA]</scope>
    <source>
        <strain evidence="1 2">SG-29</strain>
    </source>
</reference>
<protein>
    <recommendedName>
        <fullName evidence="3">TonB C-terminal domain-containing protein</fullName>
    </recommendedName>
</protein>
<evidence type="ECO:0008006" key="3">
    <source>
        <dbReference type="Google" id="ProtNLM"/>
    </source>
</evidence>
<keyword evidence="2" id="KW-1185">Reference proteome</keyword>
<name>A0A259TXN9_9BACT</name>
<dbReference type="EMBL" id="MQWB01000001">
    <property type="protein sequence ID" value="OZC02471.1"/>
    <property type="molecule type" value="Genomic_DNA"/>
</dbReference>